<feature type="chain" id="PRO_5042123545" evidence="2">
    <location>
        <begin position="23"/>
        <end position="76"/>
    </location>
</feature>
<feature type="transmembrane region" description="Helical" evidence="1">
    <location>
        <begin position="46"/>
        <end position="69"/>
    </location>
</feature>
<keyword evidence="2" id="KW-0732">Signal</keyword>
<keyword evidence="4" id="KW-1185">Reference proteome</keyword>
<gene>
    <name evidence="3" type="ORF">LKE05_10825</name>
</gene>
<name>A0AAE3DZT3_9FIRM</name>
<organism evidence="3 4">
    <name type="scientific">Hominilimicola fabiformis</name>
    <dbReference type="NCBI Taxonomy" id="2885356"/>
    <lineage>
        <taxon>Bacteria</taxon>
        <taxon>Bacillati</taxon>
        <taxon>Bacillota</taxon>
        <taxon>Clostridia</taxon>
        <taxon>Eubacteriales</taxon>
        <taxon>Oscillospiraceae</taxon>
        <taxon>Hominilimicola</taxon>
    </lineage>
</organism>
<proteinExistence type="predicted"/>
<dbReference type="AlphaFoldDB" id="A0AAE3DZT3"/>
<keyword evidence="1" id="KW-0472">Membrane</keyword>
<dbReference type="RefSeq" id="WP_308456870.1">
    <property type="nucleotide sequence ID" value="NZ_JAJEQM010000015.1"/>
</dbReference>
<reference evidence="3 4" key="1">
    <citation type="submission" date="2021-10" db="EMBL/GenBank/DDBJ databases">
        <title>Anaerobic single-cell dispensing facilitates the cultivation of human gut bacteria.</title>
        <authorList>
            <person name="Afrizal A."/>
        </authorList>
    </citation>
    <scope>NUCLEOTIDE SEQUENCE [LARGE SCALE GENOMIC DNA]</scope>
    <source>
        <strain evidence="3 4">CLA-AA-H232</strain>
    </source>
</reference>
<comment type="caution">
    <text evidence="3">The sequence shown here is derived from an EMBL/GenBank/DDBJ whole genome shotgun (WGS) entry which is preliminary data.</text>
</comment>
<evidence type="ECO:0000256" key="1">
    <source>
        <dbReference type="SAM" id="Phobius"/>
    </source>
</evidence>
<accession>A0AAE3DZT3</accession>
<dbReference type="Proteomes" id="UP001198242">
    <property type="component" value="Unassembled WGS sequence"/>
</dbReference>
<feature type="signal peptide" evidence="2">
    <location>
        <begin position="1"/>
        <end position="22"/>
    </location>
</feature>
<keyword evidence="1" id="KW-1133">Transmembrane helix</keyword>
<dbReference type="EMBL" id="JAJEQM010000015">
    <property type="protein sequence ID" value="MCC2211280.1"/>
    <property type="molecule type" value="Genomic_DNA"/>
</dbReference>
<evidence type="ECO:0000313" key="3">
    <source>
        <dbReference type="EMBL" id="MCC2211280.1"/>
    </source>
</evidence>
<keyword evidence="1" id="KW-0812">Transmembrane</keyword>
<protein>
    <submittedName>
        <fullName evidence="3">Uncharacterized protein</fullName>
    </submittedName>
</protein>
<evidence type="ECO:0000256" key="2">
    <source>
        <dbReference type="SAM" id="SignalP"/>
    </source>
</evidence>
<sequence length="76" mass="8547">MKKFILAVWVMLCTMPSTFAYAADLPSEKGIERIKWAIMSCGHMPKIMIIGLSITVAIILVTVIIGIMYSRRETNE</sequence>
<evidence type="ECO:0000313" key="4">
    <source>
        <dbReference type="Proteomes" id="UP001198242"/>
    </source>
</evidence>